<dbReference type="Pfam" id="PF01380">
    <property type="entry name" value="SIS"/>
    <property type="match status" value="1"/>
</dbReference>
<accession>A0A9D1DKK3</accession>
<dbReference type="Gene3D" id="1.10.10.10">
    <property type="entry name" value="Winged helix-like DNA-binding domain superfamily/Winged helix DNA-binding domain"/>
    <property type="match status" value="1"/>
</dbReference>
<dbReference type="SUPFAM" id="SSF46689">
    <property type="entry name" value="Homeodomain-like"/>
    <property type="match status" value="1"/>
</dbReference>
<dbReference type="SUPFAM" id="SSF53697">
    <property type="entry name" value="SIS domain"/>
    <property type="match status" value="1"/>
</dbReference>
<dbReference type="Pfam" id="PF01418">
    <property type="entry name" value="HTH_6"/>
    <property type="match status" value="1"/>
</dbReference>
<proteinExistence type="predicted"/>
<reference evidence="6" key="2">
    <citation type="journal article" date="2021" name="PeerJ">
        <title>Extensive microbial diversity within the chicken gut microbiome revealed by metagenomics and culture.</title>
        <authorList>
            <person name="Gilroy R."/>
            <person name="Ravi A."/>
            <person name="Getino M."/>
            <person name="Pursley I."/>
            <person name="Horton D.L."/>
            <person name="Alikhan N.F."/>
            <person name="Baker D."/>
            <person name="Gharbi K."/>
            <person name="Hall N."/>
            <person name="Watson M."/>
            <person name="Adriaenssens E.M."/>
            <person name="Foster-Nyarko E."/>
            <person name="Jarju S."/>
            <person name="Secka A."/>
            <person name="Antonio M."/>
            <person name="Oren A."/>
            <person name="Chaudhuri R.R."/>
            <person name="La Ragione R."/>
            <person name="Hildebrand F."/>
            <person name="Pallen M.J."/>
        </authorList>
    </citation>
    <scope>NUCLEOTIDE SEQUENCE</scope>
    <source>
        <strain evidence="6">ChiGjej3B3-7149</strain>
    </source>
</reference>
<dbReference type="InterPro" id="IPR036388">
    <property type="entry name" value="WH-like_DNA-bd_sf"/>
</dbReference>
<dbReference type="InterPro" id="IPR000281">
    <property type="entry name" value="HTH_RpiR"/>
</dbReference>
<dbReference type="GO" id="GO:0003700">
    <property type="term" value="F:DNA-binding transcription factor activity"/>
    <property type="evidence" value="ECO:0007669"/>
    <property type="project" value="InterPro"/>
</dbReference>
<keyword evidence="3" id="KW-0804">Transcription</keyword>
<dbReference type="PANTHER" id="PTHR30514:SF18">
    <property type="entry name" value="RPIR-FAMILY TRANSCRIPTIONAL REGULATOR"/>
    <property type="match status" value="1"/>
</dbReference>
<evidence type="ECO:0000256" key="1">
    <source>
        <dbReference type="ARBA" id="ARBA00023015"/>
    </source>
</evidence>
<dbReference type="AlphaFoldDB" id="A0A9D1DKK3"/>
<name>A0A9D1DKK3_9FIRM</name>
<dbReference type="PANTHER" id="PTHR30514">
    <property type="entry name" value="GLUCOKINASE"/>
    <property type="match status" value="1"/>
</dbReference>
<dbReference type="InterPro" id="IPR001347">
    <property type="entry name" value="SIS_dom"/>
</dbReference>
<evidence type="ECO:0000259" key="5">
    <source>
        <dbReference type="PROSITE" id="PS51464"/>
    </source>
</evidence>
<evidence type="ECO:0000313" key="6">
    <source>
        <dbReference type="EMBL" id="HIR54478.1"/>
    </source>
</evidence>
<evidence type="ECO:0000313" key="7">
    <source>
        <dbReference type="Proteomes" id="UP000824238"/>
    </source>
</evidence>
<protein>
    <submittedName>
        <fullName evidence="6">MurR/RpiR family transcriptional regulator</fullName>
    </submittedName>
</protein>
<sequence length="287" mass="31885">MDKDILALISRDNSGFSKGQRLIAKYILENYDKAAFMTAGKLGKTVGVSESTVVRFAAELGYDGYPGMRKALQEMIRSRLTSVQRIEAAKDLIDDRNILKAVLSDDIDKLQATLEEIDQESFDRAIDLIMSAKNIYIFASRTSQSLSNFMAFYLNMLRDGVHLVQDNTAAEAYEQLIRIGGGDLFVGFTFPRYSSRSLKVMRFAKDRGAAALALTDSESSPLYGVADVCLFAKSEMVSFVDSLVAPLSLVNAIVIAVAARSRDQLAETFKDLENVWSEYKVFEKIES</sequence>
<dbReference type="Gene3D" id="3.40.50.10490">
    <property type="entry name" value="Glucose-6-phosphate isomerase like protein, domain 1"/>
    <property type="match status" value="1"/>
</dbReference>
<dbReference type="InterPro" id="IPR035472">
    <property type="entry name" value="RpiR-like_SIS"/>
</dbReference>
<reference evidence="6" key="1">
    <citation type="submission" date="2020-10" db="EMBL/GenBank/DDBJ databases">
        <authorList>
            <person name="Gilroy R."/>
        </authorList>
    </citation>
    <scope>NUCLEOTIDE SEQUENCE</scope>
    <source>
        <strain evidence="6">ChiGjej3B3-7149</strain>
    </source>
</reference>
<dbReference type="GO" id="GO:1901135">
    <property type="term" value="P:carbohydrate derivative metabolic process"/>
    <property type="evidence" value="ECO:0007669"/>
    <property type="project" value="InterPro"/>
</dbReference>
<dbReference type="CDD" id="cd05013">
    <property type="entry name" value="SIS_RpiR"/>
    <property type="match status" value="1"/>
</dbReference>
<evidence type="ECO:0000256" key="2">
    <source>
        <dbReference type="ARBA" id="ARBA00023125"/>
    </source>
</evidence>
<dbReference type="Proteomes" id="UP000824238">
    <property type="component" value="Unassembled WGS sequence"/>
</dbReference>
<dbReference type="InterPro" id="IPR009057">
    <property type="entry name" value="Homeodomain-like_sf"/>
</dbReference>
<organism evidence="6 7">
    <name type="scientific">Candidatus Scatomorpha intestinigallinarum</name>
    <dbReference type="NCBI Taxonomy" id="2840923"/>
    <lineage>
        <taxon>Bacteria</taxon>
        <taxon>Bacillati</taxon>
        <taxon>Bacillota</taxon>
        <taxon>Clostridia</taxon>
        <taxon>Eubacteriales</taxon>
        <taxon>Candidatus Scatomorpha</taxon>
    </lineage>
</organism>
<dbReference type="EMBL" id="DVHH01000068">
    <property type="protein sequence ID" value="HIR54478.1"/>
    <property type="molecule type" value="Genomic_DNA"/>
</dbReference>
<dbReference type="InterPro" id="IPR046348">
    <property type="entry name" value="SIS_dom_sf"/>
</dbReference>
<dbReference type="GO" id="GO:0097367">
    <property type="term" value="F:carbohydrate derivative binding"/>
    <property type="evidence" value="ECO:0007669"/>
    <property type="project" value="InterPro"/>
</dbReference>
<comment type="caution">
    <text evidence="6">The sequence shown here is derived from an EMBL/GenBank/DDBJ whole genome shotgun (WGS) entry which is preliminary data.</text>
</comment>
<dbReference type="PROSITE" id="PS51464">
    <property type="entry name" value="SIS"/>
    <property type="match status" value="1"/>
</dbReference>
<dbReference type="PROSITE" id="PS51071">
    <property type="entry name" value="HTH_RPIR"/>
    <property type="match status" value="1"/>
</dbReference>
<feature type="domain" description="HTH rpiR-type" evidence="4">
    <location>
        <begin position="3"/>
        <end position="79"/>
    </location>
</feature>
<keyword evidence="2" id="KW-0238">DNA-binding</keyword>
<dbReference type="InterPro" id="IPR047640">
    <property type="entry name" value="RpiR-like"/>
</dbReference>
<gene>
    <name evidence="6" type="ORF">IAD36_02610</name>
</gene>
<keyword evidence="1" id="KW-0805">Transcription regulation</keyword>
<dbReference type="GO" id="GO:0003677">
    <property type="term" value="F:DNA binding"/>
    <property type="evidence" value="ECO:0007669"/>
    <property type="project" value="UniProtKB-KW"/>
</dbReference>
<evidence type="ECO:0000259" key="4">
    <source>
        <dbReference type="PROSITE" id="PS51071"/>
    </source>
</evidence>
<evidence type="ECO:0000256" key="3">
    <source>
        <dbReference type="ARBA" id="ARBA00023163"/>
    </source>
</evidence>
<feature type="domain" description="SIS" evidence="5">
    <location>
        <begin position="125"/>
        <end position="265"/>
    </location>
</feature>